<dbReference type="Proteomes" id="UP000831701">
    <property type="component" value="Chromosome 12"/>
</dbReference>
<name>A0ACB8WA62_9TELE</name>
<sequence>MTEQELEHHIQDQLSDNLRGEPLGSPGYVAHSPEPLTKFDTAPPRWMEVRQVIHHARAASAPGSNGVPYKVFKNCPGLLRLLWMLMVTAWKTQAIPSSWCKAVTTFIPKEKESQNLSQFRGIALLNVEGKIFISILARCLTNFLLANNYINTSCQTAGVPGFPGCVEHTAMIWEQIQRARHSKSDLHVVWLDLANAFGSVPHQLITFALEFFHVPSSIRKLIANYFNNLYVCYTTRDITTAWHHLEKGIAMGCSISSCKAALAQGRYRWRHDKVLAQAG</sequence>
<protein>
    <submittedName>
        <fullName evidence="1">Uncharacterized protein</fullName>
    </submittedName>
</protein>
<evidence type="ECO:0000313" key="2">
    <source>
        <dbReference type="Proteomes" id="UP000831701"/>
    </source>
</evidence>
<reference evidence="1" key="1">
    <citation type="submission" date="2022-04" db="EMBL/GenBank/DDBJ databases">
        <title>Jade perch genome.</title>
        <authorList>
            <person name="Chao B."/>
        </authorList>
    </citation>
    <scope>NUCLEOTIDE SEQUENCE</scope>
    <source>
        <strain evidence="1">CB-2022</strain>
    </source>
</reference>
<organism evidence="1 2">
    <name type="scientific">Scortum barcoo</name>
    <name type="common">barcoo grunter</name>
    <dbReference type="NCBI Taxonomy" id="214431"/>
    <lineage>
        <taxon>Eukaryota</taxon>
        <taxon>Metazoa</taxon>
        <taxon>Chordata</taxon>
        <taxon>Craniata</taxon>
        <taxon>Vertebrata</taxon>
        <taxon>Euteleostomi</taxon>
        <taxon>Actinopterygii</taxon>
        <taxon>Neopterygii</taxon>
        <taxon>Teleostei</taxon>
        <taxon>Neoteleostei</taxon>
        <taxon>Acanthomorphata</taxon>
        <taxon>Eupercaria</taxon>
        <taxon>Centrarchiformes</taxon>
        <taxon>Terapontoidei</taxon>
        <taxon>Terapontidae</taxon>
        <taxon>Scortum</taxon>
    </lineage>
</organism>
<evidence type="ECO:0000313" key="1">
    <source>
        <dbReference type="EMBL" id="KAI3364895.1"/>
    </source>
</evidence>
<comment type="caution">
    <text evidence="1">The sequence shown here is derived from an EMBL/GenBank/DDBJ whole genome shotgun (WGS) entry which is preliminary data.</text>
</comment>
<proteinExistence type="predicted"/>
<keyword evidence="2" id="KW-1185">Reference proteome</keyword>
<dbReference type="EMBL" id="CM041542">
    <property type="protein sequence ID" value="KAI3364895.1"/>
    <property type="molecule type" value="Genomic_DNA"/>
</dbReference>
<accession>A0ACB8WA62</accession>
<gene>
    <name evidence="1" type="ORF">L3Q82_001079</name>
</gene>